<sequence>MSTTSPMKSVCVPRGCGVCQFELQLGERIVAVRRSGAELSQSFENSLMGFVDTAQDIEFIQCFTKCHHDEQRDGCHADCIAISSNATLHTVLKATAPAFEPPMIVEKRRIRWFTLRLAGILETATRHVLHLPEDVRHNIASWALDSHTTRRRLAIDYSNKICAGRTSVVRSVKISEKIYARHVEFEGVQYIACLTNAASNEKDVLLFDPTLPSSIDSLYVASDHLGVRQISFADSSEQGTIQQAADVWWRAVKLETLGGLVRVSGDGLKLRSLEGASAALPKVSWGFPQIPPGRFRVESICNAEPSYRMSAVSCNDPQTTAYSLCWKREIVMLHAHQAQEDLDFYQGVRATGEAALWQYMPLHSDEVLTEIWKLNGPLRSAIALLFVTNRGRSELLGLQPMPNWSHSEWTLLDLPSKTTSRIYAETTTFGIPRLGFETCRPESQGRSPKVEWPSSPYPISRPHEYFAWNKANLNSVVEITPCRRRSRGRTITIGLLLHYVDGTTAACVGQIKLDCLAKPFRVDPARKLWLGFWLTENGPSVLRVLLCQEQPTPVDCDGWFGVDWCDDLEWWYSNRQCRLSRQGRLSPETTELGRSIC</sequence>
<name>A0A5Q4C2H1_9PEZI</name>
<evidence type="ECO:0000313" key="1">
    <source>
        <dbReference type="EMBL" id="TQN72734.1"/>
    </source>
</evidence>
<accession>A0A5Q4C2H1</accession>
<dbReference type="Proteomes" id="UP000326340">
    <property type="component" value="Unassembled WGS sequence"/>
</dbReference>
<organism evidence="1 2">
    <name type="scientific">Colletotrichum shisoi</name>
    <dbReference type="NCBI Taxonomy" id="2078593"/>
    <lineage>
        <taxon>Eukaryota</taxon>
        <taxon>Fungi</taxon>
        <taxon>Dikarya</taxon>
        <taxon>Ascomycota</taxon>
        <taxon>Pezizomycotina</taxon>
        <taxon>Sordariomycetes</taxon>
        <taxon>Hypocreomycetidae</taxon>
        <taxon>Glomerellales</taxon>
        <taxon>Glomerellaceae</taxon>
        <taxon>Colletotrichum</taxon>
        <taxon>Colletotrichum destructivum species complex</taxon>
    </lineage>
</organism>
<protein>
    <submittedName>
        <fullName evidence="1">Uncharacterized protein</fullName>
    </submittedName>
</protein>
<evidence type="ECO:0000313" key="2">
    <source>
        <dbReference type="Proteomes" id="UP000326340"/>
    </source>
</evidence>
<keyword evidence="2" id="KW-1185">Reference proteome</keyword>
<proteinExistence type="predicted"/>
<comment type="caution">
    <text evidence="1">The sequence shown here is derived from an EMBL/GenBank/DDBJ whole genome shotgun (WGS) entry which is preliminary data.</text>
</comment>
<dbReference type="AlphaFoldDB" id="A0A5Q4C2H1"/>
<dbReference type="EMBL" id="PUHP01000148">
    <property type="protein sequence ID" value="TQN72734.1"/>
    <property type="molecule type" value="Genomic_DNA"/>
</dbReference>
<reference evidence="1 2" key="1">
    <citation type="journal article" date="2019" name="Sci. Rep.">
        <title>Colletotrichum shisoi sp. nov., an anthracnose pathogen of Perilla frutescens in Japan: molecular phylogenetic, morphological and genomic evidence.</title>
        <authorList>
            <person name="Gan P."/>
            <person name="Tsushima A."/>
            <person name="Hiroyama R."/>
            <person name="Narusaka M."/>
            <person name="Takano Y."/>
            <person name="Narusaka Y."/>
            <person name="Kawaradani M."/>
            <person name="Damm U."/>
            <person name="Shirasu K."/>
        </authorList>
    </citation>
    <scope>NUCLEOTIDE SEQUENCE [LARGE SCALE GENOMIC DNA]</scope>
    <source>
        <strain evidence="1 2">PG-2018a</strain>
    </source>
</reference>
<gene>
    <name evidence="1" type="ORF">CSHISOI_02737</name>
</gene>
<dbReference type="OrthoDB" id="4845137at2759"/>